<reference evidence="5" key="1">
    <citation type="submission" date="2021-01" db="EMBL/GenBank/DDBJ databases">
        <authorList>
            <person name="Corre E."/>
            <person name="Pelletier E."/>
            <person name="Niang G."/>
            <person name="Scheremetjew M."/>
            <person name="Finn R."/>
            <person name="Kale V."/>
            <person name="Holt S."/>
            <person name="Cochrane G."/>
            <person name="Meng A."/>
            <person name="Brown T."/>
            <person name="Cohen L."/>
        </authorList>
    </citation>
    <scope>NUCLEOTIDE SEQUENCE</scope>
    <source>
        <strain evidence="5">CCAP 1951/1</strain>
    </source>
</reference>
<organism evidence="5">
    <name type="scientific">Neobodo designis</name>
    <name type="common">Flagellated protozoan</name>
    <name type="synonym">Bodo designis</name>
    <dbReference type="NCBI Taxonomy" id="312471"/>
    <lineage>
        <taxon>Eukaryota</taxon>
        <taxon>Discoba</taxon>
        <taxon>Euglenozoa</taxon>
        <taxon>Kinetoplastea</taxon>
        <taxon>Metakinetoplastina</taxon>
        <taxon>Neobodonida</taxon>
        <taxon>Neobodo</taxon>
    </lineage>
</organism>
<evidence type="ECO:0000256" key="2">
    <source>
        <dbReference type="SAM" id="MobiDB-lite"/>
    </source>
</evidence>
<dbReference type="GO" id="GO:0005230">
    <property type="term" value="F:extracellular ligand-gated monoatomic ion channel activity"/>
    <property type="evidence" value="ECO:0007669"/>
    <property type="project" value="InterPro"/>
</dbReference>
<evidence type="ECO:0000256" key="4">
    <source>
        <dbReference type="SAM" id="SignalP"/>
    </source>
</evidence>
<feature type="compositionally biased region" description="Polar residues" evidence="2">
    <location>
        <begin position="377"/>
        <end position="389"/>
    </location>
</feature>
<dbReference type="AlphaFoldDB" id="A0A7S1W210"/>
<name>A0A7S1W210_NEODS</name>
<dbReference type="SUPFAM" id="SSF90112">
    <property type="entry name" value="Neurotransmitter-gated ion-channel transmembrane pore"/>
    <property type="match status" value="1"/>
</dbReference>
<dbReference type="Gene3D" id="2.70.170.10">
    <property type="entry name" value="Neurotransmitter-gated ion-channel ligand-binding domain"/>
    <property type="match status" value="1"/>
</dbReference>
<feature type="transmembrane region" description="Helical" evidence="3">
    <location>
        <begin position="286"/>
        <end position="303"/>
    </location>
</feature>
<dbReference type="InterPro" id="IPR006201">
    <property type="entry name" value="Neur_channel"/>
</dbReference>
<feature type="signal peptide" evidence="4">
    <location>
        <begin position="1"/>
        <end position="24"/>
    </location>
</feature>
<dbReference type="Gene3D" id="1.20.58.390">
    <property type="entry name" value="Neurotransmitter-gated ion-channel transmembrane domain"/>
    <property type="match status" value="1"/>
</dbReference>
<feature type="region of interest" description="Disordered" evidence="2">
    <location>
        <begin position="377"/>
        <end position="397"/>
    </location>
</feature>
<sequence>MNQLLGPLLLVVAALCCAVGLVNAQGTLPPLTLPPGVGAGFASVPRYYYCLTQITELNKVDGVEQSFYLDATFTCYWQEPVLIGQLGAAGGAPAFPSTTALDDTLKSLSLFFEPAFLNQRDLTLSDTKRYVFQIVPPAMQATVAAGLPNPFFPLAVTPWLAYTTRLSGLFKATMKLHDFPFDEQTVWINITAFTDVSAARFAGPWRADFDATREVEDVIGWSLLGSSTHNDSFVDESLGLQSPMTATSLTLKRSPAYYINKIILGVALLTMMSHMTFAINPRDTNRPVAAMTAFLGIVTYLFVISTDVPKVAYLTRMDRFVNLSFYFVFGDFTMHLIFYVIVTAADAAEAKAIAAEEARKKKEDDYKVRRRGTTTVKVNPIETSSSATPNDDDPAVKDDAFHEDAAHADAVDEGPDGWWNPVRSNLRALDFILLGATMIGYAIAVFAILSSAK</sequence>
<feature type="chain" id="PRO_5030555231" description="Neurotransmitter-gated ion-channel ligand-binding domain-containing protein" evidence="4">
    <location>
        <begin position="25"/>
        <end position="453"/>
    </location>
</feature>
<evidence type="ECO:0008006" key="6">
    <source>
        <dbReference type="Google" id="ProtNLM"/>
    </source>
</evidence>
<evidence type="ECO:0000256" key="3">
    <source>
        <dbReference type="SAM" id="Phobius"/>
    </source>
</evidence>
<accession>A0A7S1W210</accession>
<keyword evidence="4" id="KW-0732">Signal</keyword>
<evidence type="ECO:0000256" key="1">
    <source>
        <dbReference type="ARBA" id="ARBA00004141"/>
    </source>
</evidence>
<dbReference type="PANTHER" id="PTHR18945">
    <property type="entry name" value="NEUROTRANSMITTER GATED ION CHANNEL"/>
    <property type="match status" value="1"/>
</dbReference>
<dbReference type="InterPro" id="IPR036719">
    <property type="entry name" value="Neuro-gated_channel_TM_sf"/>
</dbReference>
<proteinExistence type="predicted"/>
<dbReference type="GO" id="GO:0004888">
    <property type="term" value="F:transmembrane signaling receptor activity"/>
    <property type="evidence" value="ECO:0007669"/>
    <property type="project" value="InterPro"/>
</dbReference>
<dbReference type="InterPro" id="IPR038050">
    <property type="entry name" value="Neuro_actylchol_rec"/>
</dbReference>
<keyword evidence="3" id="KW-0812">Transmembrane</keyword>
<keyword evidence="3" id="KW-1133">Transmembrane helix</keyword>
<keyword evidence="3" id="KW-0472">Membrane</keyword>
<protein>
    <recommendedName>
        <fullName evidence="6">Neurotransmitter-gated ion-channel ligand-binding domain-containing protein</fullName>
    </recommendedName>
</protein>
<dbReference type="GO" id="GO:0016020">
    <property type="term" value="C:membrane"/>
    <property type="evidence" value="ECO:0007669"/>
    <property type="project" value="UniProtKB-SubCell"/>
</dbReference>
<evidence type="ECO:0000313" key="5">
    <source>
        <dbReference type="EMBL" id="CAD9144579.1"/>
    </source>
</evidence>
<feature type="transmembrane region" description="Helical" evidence="3">
    <location>
        <begin position="431"/>
        <end position="452"/>
    </location>
</feature>
<gene>
    <name evidence="5" type="ORF">NDES1114_LOCUS29522</name>
</gene>
<comment type="subcellular location">
    <subcellularLocation>
        <location evidence="1">Membrane</location>
        <topology evidence="1">Multi-pass membrane protein</topology>
    </subcellularLocation>
</comment>
<feature type="transmembrane region" description="Helical" evidence="3">
    <location>
        <begin position="257"/>
        <end position="279"/>
    </location>
</feature>
<dbReference type="InterPro" id="IPR036734">
    <property type="entry name" value="Neur_chan_lig-bd_sf"/>
</dbReference>
<feature type="transmembrane region" description="Helical" evidence="3">
    <location>
        <begin position="323"/>
        <end position="342"/>
    </location>
</feature>
<dbReference type="EMBL" id="HBGF01044100">
    <property type="protein sequence ID" value="CAD9144579.1"/>
    <property type="molecule type" value="Transcribed_RNA"/>
</dbReference>